<evidence type="ECO:0000256" key="1">
    <source>
        <dbReference type="SAM" id="MobiDB-lite"/>
    </source>
</evidence>
<sequence length="292" mass="30920">MGTAGDSLAGLRRDIAAIVTADRATEAISAQALEEERFPLGLPALDRAIGGGLRRAALHEVFADQPGDAAAARGFSLALTACAAFDRPVIWIRQDMIAREHGELHAPGLMEFGLPPESVVLLRMGDALQSLRAGHEALRCPALGAVVVELWGTPRALDLTASQRLGRAATKAGVTAFLIRTGMGAAPQPSAALTRWSVRAVPSAHLAAGAPGAPAFEIGLLLHREGYPPQTVRVEWNRDDRAFRKAALSRPVAASSGDRPLASPGRENRPPGWNVVPIHGDRHERTGWRKAG</sequence>
<feature type="region of interest" description="Disordered" evidence="1">
    <location>
        <begin position="247"/>
        <end position="292"/>
    </location>
</feature>
<dbReference type="InterPro" id="IPR027417">
    <property type="entry name" value="P-loop_NTPase"/>
</dbReference>
<dbReference type="InterPro" id="IPR017026">
    <property type="entry name" value="ImuA"/>
</dbReference>
<dbReference type="RefSeq" id="WP_170147260.1">
    <property type="nucleotide sequence ID" value="NZ_JAHBRY010000001.1"/>
</dbReference>
<dbReference type="Gene3D" id="3.40.50.300">
    <property type="entry name" value="P-loop containing nucleotide triphosphate hydrolases"/>
    <property type="match status" value="1"/>
</dbReference>
<organism evidence="2 3">
    <name type="scientific">Chelatococcus asaccharovorans</name>
    <dbReference type="NCBI Taxonomy" id="28210"/>
    <lineage>
        <taxon>Bacteria</taxon>
        <taxon>Pseudomonadati</taxon>
        <taxon>Pseudomonadota</taxon>
        <taxon>Alphaproteobacteria</taxon>
        <taxon>Hyphomicrobiales</taxon>
        <taxon>Chelatococcaceae</taxon>
        <taxon>Chelatococcus</taxon>
    </lineage>
</organism>
<dbReference type="SUPFAM" id="SSF52540">
    <property type="entry name" value="P-loop containing nucleoside triphosphate hydrolases"/>
    <property type="match status" value="1"/>
</dbReference>
<accession>A0A2V3U7E4</accession>
<dbReference type="Proteomes" id="UP000248021">
    <property type="component" value="Unassembled WGS sequence"/>
</dbReference>
<evidence type="ECO:0000313" key="3">
    <source>
        <dbReference type="Proteomes" id="UP000248021"/>
    </source>
</evidence>
<gene>
    <name evidence="2" type="ORF">C7450_106197</name>
</gene>
<feature type="compositionally biased region" description="Basic and acidic residues" evidence="1">
    <location>
        <begin position="279"/>
        <end position="292"/>
    </location>
</feature>
<evidence type="ECO:0000313" key="2">
    <source>
        <dbReference type="EMBL" id="PXW58022.1"/>
    </source>
</evidence>
<protein>
    <submittedName>
        <fullName evidence="2">Protein ImuA</fullName>
    </submittedName>
</protein>
<name>A0A2V3U7E4_9HYPH</name>
<comment type="caution">
    <text evidence="2">The sequence shown here is derived from an EMBL/GenBank/DDBJ whole genome shotgun (WGS) entry which is preliminary data.</text>
</comment>
<dbReference type="PIRSF" id="PIRSF034285">
    <property type="entry name" value="UCP034285"/>
    <property type="match status" value="1"/>
</dbReference>
<proteinExistence type="predicted"/>
<dbReference type="AlphaFoldDB" id="A0A2V3U7E4"/>
<keyword evidence="3" id="KW-1185">Reference proteome</keyword>
<dbReference type="EMBL" id="QJJK01000006">
    <property type="protein sequence ID" value="PXW58022.1"/>
    <property type="molecule type" value="Genomic_DNA"/>
</dbReference>
<reference evidence="2 3" key="1">
    <citation type="submission" date="2018-05" db="EMBL/GenBank/DDBJ databases">
        <title>Genomic Encyclopedia of Type Strains, Phase IV (KMG-IV): sequencing the most valuable type-strain genomes for metagenomic binning, comparative biology and taxonomic classification.</title>
        <authorList>
            <person name="Goeker M."/>
        </authorList>
    </citation>
    <scope>NUCLEOTIDE SEQUENCE [LARGE SCALE GENOMIC DNA]</scope>
    <source>
        <strain evidence="2 3">DSM 6462</strain>
    </source>
</reference>